<evidence type="ECO:0000313" key="4">
    <source>
        <dbReference type="EMBL" id="EGS21305.1"/>
    </source>
</evidence>
<dbReference type="PROSITE" id="PS50878">
    <property type="entry name" value="RT_POL"/>
    <property type="match status" value="1"/>
</dbReference>
<dbReference type="Proteomes" id="UP000008066">
    <property type="component" value="Unassembled WGS sequence"/>
</dbReference>
<dbReference type="SUPFAM" id="SSF56672">
    <property type="entry name" value="DNA/RNA polymerases"/>
    <property type="match status" value="1"/>
</dbReference>
<dbReference type="InterPro" id="IPR043128">
    <property type="entry name" value="Rev_trsase/Diguanyl_cyclase"/>
</dbReference>
<dbReference type="Gene3D" id="3.30.70.270">
    <property type="match status" value="1"/>
</dbReference>
<dbReference type="GO" id="GO:0005739">
    <property type="term" value="C:mitochondrion"/>
    <property type="evidence" value="ECO:0007669"/>
    <property type="project" value="UniProtKB-SubCell"/>
</dbReference>
<dbReference type="GeneID" id="18257197"/>
<feature type="domain" description="Reverse transcriptase" evidence="3">
    <location>
        <begin position="1"/>
        <end position="114"/>
    </location>
</feature>
<organism evidence="5">
    <name type="scientific">Chaetomium thermophilum (strain DSM 1495 / CBS 144.50 / IMI 039719)</name>
    <name type="common">Thermochaetoides thermophila</name>
    <dbReference type="NCBI Taxonomy" id="759272"/>
    <lineage>
        <taxon>Eukaryota</taxon>
        <taxon>Fungi</taxon>
        <taxon>Dikarya</taxon>
        <taxon>Ascomycota</taxon>
        <taxon>Pezizomycotina</taxon>
        <taxon>Sordariomycetes</taxon>
        <taxon>Sordariomycetidae</taxon>
        <taxon>Sordariales</taxon>
        <taxon>Chaetomiaceae</taxon>
        <taxon>Thermochaetoides</taxon>
    </lineage>
</organism>
<sequence>MSTFKEDVKDELFKMDQPETLDEYIKMAVRIGNRLYGGVSRNVKGTKADHTICPFLNKFAVCYLDDILIYSKNHEEHQQHVKAVLDALHKGELSVNQEKSEFHVTRTVFLDYEISPGELRMKPGKVNTIRD</sequence>
<gene>
    <name evidence="4" type="ORF">CTHT_0031590</name>
</gene>
<dbReference type="OrthoDB" id="4590827at2759"/>
<keyword evidence="5" id="KW-1185">Reference proteome</keyword>
<dbReference type="EMBL" id="GL988041">
    <property type="protein sequence ID" value="EGS21305.1"/>
    <property type="molecule type" value="Genomic_DNA"/>
</dbReference>
<dbReference type="HOGENOM" id="CLU_1927357_0_0_1"/>
<keyword evidence="2" id="KW-0496">Mitochondrion</keyword>
<proteinExistence type="predicted"/>
<protein>
    <recommendedName>
        <fullName evidence="3">Reverse transcriptase domain-containing protein</fullName>
    </recommendedName>
</protein>
<dbReference type="STRING" id="759272.G0S4N0"/>
<evidence type="ECO:0000259" key="3">
    <source>
        <dbReference type="PROSITE" id="PS50878"/>
    </source>
</evidence>
<evidence type="ECO:0000256" key="2">
    <source>
        <dbReference type="ARBA" id="ARBA00023128"/>
    </source>
</evidence>
<name>G0S4N0_CHATD</name>
<accession>G0S4N0</accession>
<dbReference type="PANTHER" id="PTHR33064">
    <property type="entry name" value="POL PROTEIN"/>
    <property type="match status" value="1"/>
</dbReference>
<dbReference type="eggNOG" id="KOG0017">
    <property type="taxonomic scope" value="Eukaryota"/>
</dbReference>
<dbReference type="InterPro" id="IPR051320">
    <property type="entry name" value="Viral_Replic_Matur_Polypro"/>
</dbReference>
<dbReference type="Pfam" id="PF00078">
    <property type="entry name" value="RVT_1"/>
    <property type="match status" value="1"/>
</dbReference>
<comment type="subcellular location">
    <subcellularLocation>
        <location evidence="1">Mitochondrion</location>
    </subcellularLocation>
</comment>
<dbReference type="RefSeq" id="XP_006693601.1">
    <property type="nucleotide sequence ID" value="XM_006693538.1"/>
</dbReference>
<reference evidence="4 5" key="1">
    <citation type="journal article" date="2011" name="Cell">
        <title>Insight into structure and assembly of the nuclear pore complex by utilizing the genome of a eukaryotic thermophile.</title>
        <authorList>
            <person name="Amlacher S."/>
            <person name="Sarges P."/>
            <person name="Flemming D."/>
            <person name="van Noort V."/>
            <person name="Kunze R."/>
            <person name="Devos D.P."/>
            <person name="Arumugam M."/>
            <person name="Bork P."/>
            <person name="Hurt E."/>
        </authorList>
    </citation>
    <scope>NUCLEOTIDE SEQUENCE [LARGE SCALE GENOMIC DNA]</scope>
    <source>
        <strain evidence="5">DSM 1495 / CBS 144.50 / IMI 039719</strain>
    </source>
</reference>
<dbReference type="PANTHER" id="PTHR33064:SF37">
    <property type="entry name" value="RIBONUCLEASE H"/>
    <property type="match status" value="1"/>
</dbReference>
<evidence type="ECO:0000313" key="5">
    <source>
        <dbReference type="Proteomes" id="UP000008066"/>
    </source>
</evidence>
<dbReference type="InterPro" id="IPR043502">
    <property type="entry name" value="DNA/RNA_pol_sf"/>
</dbReference>
<dbReference type="KEGG" id="cthr:CTHT_0031590"/>
<dbReference type="InterPro" id="IPR000477">
    <property type="entry name" value="RT_dom"/>
</dbReference>
<evidence type="ECO:0000256" key="1">
    <source>
        <dbReference type="ARBA" id="ARBA00004173"/>
    </source>
</evidence>
<dbReference type="AlphaFoldDB" id="G0S4N0"/>